<evidence type="ECO:0000313" key="3">
    <source>
        <dbReference type="EMBL" id="MFD1695442.1"/>
    </source>
</evidence>
<dbReference type="EMBL" id="JBHUFA010000001">
    <property type="protein sequence ID" value="MFD1695442.1"/>
    <property type="molecule type" value="Genomic_DNA"/>
</dbReference>
<reference evidence="4" key="1">
    <citation type="journal article" date="2019" name="Int. J. Syst. Evol. Microbiol.">
        <title>The Global Catalogue of Microorganisms (GCM) 10K type strain sequencing project: providing services to taxonomists for standard genome sequencing and annotation.</title>
        <authorList>
            <consortium name="The Broad Institute Genomics Platform"/>
            <consortium name="The Broad Institute Genome Sequencing Center for Infectious Disease"/>
            <person name="Wu L."/>
            <person name="Ma J."/>
        </authorList>
    </citation>
    <scope>NUCLEOTIDE SEQUENCE [LARGE SCALE GENOMIC DNA]</scope>
    <source>
        <strain evidence="4">JCM 3369</strain>
    </source>
</reference>
<comment type="caution">
    <text evidence="3">The sequence shown here is derived from an EMBL/GenBank/DDBJ whole genome shotgun (WGS) entry which is preliminary data.</text>
</comment>
<dbReference type="InterPro" id="IPR051909">
    <property type="entry name" value="MFP_Cation_Efflux"/>
</dbReference>
<dbReference type="PANTHER" id="PTHR30097">
    <property type="entry name" value="CATION EFFLUX SYSTEM PROTEIN CUSB"/>
    <property type="match status" value="1"/>
</dbReference>
<dbReference type="RefSeq" id="WP_149890822.1">
    <property type="nucleotide sequence ID" value="NZ_JBHUFA010000001.1"/>
</dbReference>
<keyword evidence="2" id="KW-1133">Transmembrane helix</keyword>
<dbReference type="Proteomes" id="UP001597327">
    <property type="component" value="Unassembled WGS sequence"/>
</dbReference>
<organism evidence="3 4">
    <name type="scientific">Roseibium aestuarii</name>
    <dbReference type="NCBI Taxonomy" id="2600299"/>
    <lineage>
        <taxon>Bacteria</taxon>
        <taxon>Pseudomonadati</taxon>
        <taxon>Pseudomonadota</taxon>
        <taxon>Alphaproteobacteria</taxon>
        <taxon>Hyphomicrobiales</taxon>
        <taxon>Stappiaceae</taxon>
        <taxon>Roseibium</taxon>
    </lineage>
</organism>
<keyword evidence="4" id="KW-1185">Reference proteome</keyword>
<sequence length="539" mass="57375">MLKHLTALAHCGAGAGEPRVLHGAFPESLDLPALALGLEGKPSLKKLDEQLLVLVPVAGSGWCAWLFDRMPPVTELPGLIDRIRMLSEGLLAASGPAAASPASATPDTPPLAATLLKDVSGTGRPSRAGALQILADAGVVHDLGAGLIAMACGATRCGKAAASRQDWLSHVDECRRLVKLHRGETTAIRTFRAQSQEDGDLEGAMLCETLGARSLTLLAPPLGQPGVALMLIDPKPARESDLTTLADLGSVMLGLRHATAREQRGRKLAMRVSLAAVMAAVIFLGWPVARIVTAPALSEPAMARAVNLPFDSFLSTMDVEVGDTVAEGQPIARMSAPDLEAKRNQIEFQMSVQDISAKAALAQNDYGSYQLSMQKIETLKGELSQVTERLDRLEVKAPVAGTVIGTLGRDALGRFVPTGQEVALLQPDDRFAMSVTISRVDAPLIRPGQTGEVYFRGLGGETYPFTILTPVHVEPAREGSSERLVTLARIDRPGGGQLISGLSGFAQIEAGRTLRIANYTRYLREYLKVTAWTYLGLHF</sequence>
<evidence type="ECO:0000256" key="1">
    <source>
        <dbReference type="ARBA" id="ARBA00022448"/>
    </source>
</evidence>
<keyword evidence="1" id="KW-0813">Transport</keyword>
<keyword evidence="2" id="KW-0812">Transmembrane</keyword>
<evidence type="ECO:0000256" key="2">
    <source>
        <dbReference type="SAM" id="Phobius"/>
    </source>
</evidence>
<name>A0ABW4JTI6_9HYPH</name>
<accession>A0ABW4JTI6</accession>
<keyword evidence="2" id="KW-0472">Membrane</keyword>
<evidence type="ECO:0000313" key="4">
    <source>
        <dbReference type="Proteomes" id="UP001597327"/>
    </source>
</evidence>
<dbReference type="PANTHER" id="PTHR30097:SF4">
    <property type="entry name" value="SLR6042 PROTEIN"/>
    <property type="match status" value="1"/>
</dbReference>
<feature type="transmembrane region" description="Helical" evidence="2">
    <location>
        <begin position="268"/>
        <end position="289"/>
    </location>
</feature>
<protein>
    <submittedName>
        <fullName evidence="3">HlyD family efflux transporter periplasmic adaptor subunit</fullName>
    </submittedName>
</protein>
<proteinExistence type="predicted"/>
<gene>
    <name evidence="3" type="ORF">ACFSC7_07925</name>
</gene>